<dbReference type="Pfam" id="PF03352">
    <property type="entry name" value="Adenine_glyco"/>
    <property type="match status" value="1"/>
</dbReference>
<evidence type="ECO:0000313" key="3">
    <source>
        <dbReference type="EMBL" id="STZ09941.1"/>
    </source>
</evidence>
<dbReference type="Proteomes" id="UP000255279">
    <property type="component" value="Unassembled WGS sequence"/>
</dbReference>
<evidence type="ECO:0000313" key="5">
    <source>
        <dbReference type="Proteomes" id="UP000255279"/>
    </source>
</evidence>
<feature type="binding site" evidence="1">
    <location>
        <position position="29"/>
    </location>
    <ligand>
        <name>Zn(2+)</name>
        <dbReference type="ChEBI" id="CHEBI:29105"/>
    </ligand>
</feature>
<organism evidence="2 4">
    <name type="scientific">Moraxella caviae</name>
    <dbReference type="NCBI Taxonomy" id="34060"/>
    <lineage>
        <taxon>Bacteria</taxon>
        <taxon>Pseudomonadati</taxon>
        <taxon>Pseudomonadota</taxon>
        <taxon>Gammaproteobacteria</taxon>
        <taxon>Moraxellales</taxon>
        <taxon>Moraxellaceae</taxon>
        <taxon>Moraxella</taxon>
    </lineage>
</organism>
<evidence type="ECO:0000313" key="4">
    <source>
        <dbReference type="Proteomes" id="UP000190435"/>
    </source>
</evidence>
<dbReference type="EMBL" id="MUXU01000056">
    <property type="protein sequence ID" value="OOR88109.1"/>
    <property type="molecule type" value="Genomic_DNA"/>
</dbReference>
<keyword evidence="3" id="KW-0378">Hydrolase</keyword>
<dbReference type="Proteomes" id="UP000190435">
    <property type="component" value="Unassembled WGS sequence"/>
</dbReference>
<dbReference type="Gene3D" id="1.10.340.30">
    <property type="entry name" value="Hypothetical protein, domain 2"/>
    <property type="match status" value="1"/>
</dbReference>
<sequence length="200" mass="22446">MSNLTTVSPFDKPVRCAWCGDDPLYQAYHDTEWGKPEYDGKRLFALLCLESMQAGLSWITILRRREAYYRAFADFEPQIIATFDDEKVAELLQDASIIRHRGKIEAIINNAKAYLAISACEDFGEYLWRVVRTAQGRAPVDNCPPSEKDVPAQTPASAALAKQLKKDGIKFVGATTCYAFMQACGMVNDHVAHCDFRHSS</sequence>
<dbReference type="InterPro" id="IPR052891">
    <property type="entry name" value="DNA-3mA_glycosylase"/>
</dbReference>
<dbReference type="InterPro" id="IPR011257">
    <property type="entry name" value="DNA_glycosylase"/>
</dbReference>
<feature type="binding site" evidence="1">
    <location>
        <position position="16"/>
    </location>
    <ligand>
        <name>Zn(2+)</name>
        <dbReference type="ChEBI" id="CHEBI:29105"/>
    </ligand>
</feature>
<dbReference type="RefSeq" id="WP_078277203.1">
    <property type="nucleotide sequence ID" value="NZ_MUXU01000056.1"/>
</dbReference>
<dbReference type="GO" id="GO:0046872">
    <property type="term" value="F:metal ion binding"/>
    <property type="evidence" value="ECO:0007669"/>
    <property type="project" value="UniProtKB-KW"/>
</dbReference>
<feature type="binding site" evidence="1">
    <location>
        <position position="194"/>
    </location>
    <ligand>
        <name>Zn(2+)</name>
        <dbReference type="ChEBI" id="CHEBI:29105"/>
    </ligand>
</feature>
<dbReference type="NCBIfam" id="TIGR00624">
    <property type="entry name" value="tag"/>
    <property type="match status" value="1"/>
</dbReference>
<dbReference type="GO" id="GO:0006284">
    <property type="term" value="P:base-excision repair"/>
    <property type="evidence" value="ECO:0007669"/>
    <property type="project" value="InterPro"/>
</dbReference>
<keyword evidence="3" id="KW-0326">Glycosidase</keyword>
<evidence type="ECO:0000256" key="1">
    <source>
        <dbReference type="PIRSR" id="PIRSR604597-1"/>
    </source>
</evidence>
<proteinExistence type="predicted"/>
<dbReference type="STRING" id="34060.B0181_09200"/>
<evidence type="ECO:0000313" key="2">
    <source>
        <dbReference type="EMBL" id="OOR88109.1"/>
    </source>
</evidence>
<dbReference type="AlphaFoldDB" id="A0A1S9ZXH2"/>
<keyword evidence="1" id="KW-0862">Zinc</keyword>
<dbReference type="InterPro" id="IPR004597">
    <property type="entry name" value="Tag"/>
</dbReference>
<reference evidence="3 5" key="2">
    <citation type="submission" date="2018-06" db="EMBL/GenBank/DDBJ databases">
        <authorList>
            <consortium name="Pathogen Informatics"/>
            <person name="Doyle S."/>
        </authorList>
    </citation>
    <scope>NUCLEOTIDE SEQUENCE [LARGE SCALE GENOMIC DNA]</scope>
    <source>
        <strain evidence="3 5">NCTC10293</strain>
    </source>
</reference>
<dbReference type="PANTHER" id="PTHR30037">
    <property type="entry name" value="DNA-3-METHYLADENINE GLYCOSYLASE 1"/>
    <property type="match status" value="1"/>
</dbReference>
<accession>A0A1S9ZXH2</accession>
<dbReference type="EMBL" id="UGQE01000001">
    <property type="protein sequence ID" value="STZ09941.1"/>
    <property type="molecule type" value="Genomic_DNA"/>
</dbReference>
<dbReference type="SUPFAM" id="SSF48150">
    <property type="entry name" value="DNA-glycosylase"/>
    <property type="match status" value="1"/>
</dbReference>
<dbReference type="PANTHER" id="PTHR30037:SF4">
    <property type="entry name" value="DNA-3-METHYLADENINE GLYCOSYLASE I"/>
    <property type="match status" value="1"/>
</dbReference>
<protein>
    <submittedName>
        <fullName evidence="3">DNA-3-methyladenine glycosylase 1</fullName>
        <ecNumber evidence="3">3.2.2.20</ecNumber>
    </submittedName>
    <submittedName>
        <fullName evidence="2">DNA-3-methyladenine glycosylase I</fullName>
    </submittedName>
</protein>
<name>A0A1S9ZXH2_9GAMM</name>
<dbReference type="OrthoDB" id="9807664at2"/>
<keyword evidence="4" id="KW-1185">Reference proteome</keyword>
<keyword evidence="1" id="KW-0479">Metal-binding</keyword>
<feature type="binding site" evidence="1">
    <location>
        <position position="190"/>
    </location>
    <ligand>
        <name>Zn(2+)</name>
        <dbReference type="ChEBI" id="CHEBI:29105"/>
    </ligand>
</feature>
<dbReference type="GO" id="GO:0008725">
    <property type="term" value="F:DNA-3-methyladenine glycosylase activity"/>
    <property type="evidence" value="ECO:0007669"/>
    <property type="project" value="UniProtKB-EC"/>
</dbReference>
<dbReference type="InterPro" id="IPR005019">
    <property type="entry name" value="Adenine_glyco"/>
</dbReference>
<dbReference type="EC" id="3.2.2.20" evidence="3"/>
<gene>
    <name evidence="3" type="primary">tag</name>
    <name evidence="2" type="ORF">B0181_09200</name>
    <name evidence="3" type="ORF">NCTC10293_00259</name>
</gene>
<reference evidence="2 4" key="1">
    <citation type="submission" date="2017-02" db="EMBL/GenBank/DDBJ databases">
        <title>Draft genome sequence of Moraxella caviae CCUG 355 type strain.</title>
        <authorList>
            <person name="Engstrom-Jakobsson H."/>
            <person name="Salva-Serra F."/>
            <person name="Thorell K."/>
            <person name="Gonzales-Siles L."/>
            <person name="Karlsson R."/>
            <person name="Boulund F."/>
            <person name="Engstrand L."/>
            <person name="Moore E."/>
        </authorList>
    </citation>
    <scope>NUCLEOTIDE SEQUENCE [LARGE SCALE GENOMIC DNA]</scope>
    <source>
        <strain evidence="2 4">CCUG 355</strain>
    </source>
</reference>